<sequence>MKLSPLENQVGGHHGVLSMGEENEIIVKPCLPQELRFYEEAVLHPDFQVWMPSYYGTLTLTRELPQQLQGNQENGQPAGGSEVPVPTVKALNGFLLADLMAPEFAPTLTPEAAQSADISKDENDAECICLENISHGFQKACLLDLKLGTQLFDEDASEDKKARLGVVSANTTSGKLGMRLTGFHVYDCEKGEFTKYSKDYGKSLTEDTVLDGFRAFFSAKLGPQRMRLVIERFVNDLADFLEMIETQEVRMRSSSLLMMYEGDPDAFDEGYLTEQEKIAEVVTKAKVELEKGTASISIDKDGDRVMIGNNSSNKDGDDEDDDDEDDDDEDDEDEELRQKVTDMRLIDFGHSTWTPGKGPDEGVVLGVKNALKLLEKLLEEDYPHEEEE</sequence>
<dbReference type="GO" id="GO:0000824">
    <property type="term" value="F:inositol-1,4,5,6-tetrakisphosphate 3-kinase activity"/>
    <property type="evidence" value="ECO:0007669"/>
    <property type="project" value="TreeGrafter"/>
</dbReference>
<evidence type="ECO:0000313" key="7">
    <source>
        <dbReference type="Proteomes" id="UP000703661"/>
    </source>
</evidence>
<evidence type="ECO:0000313" key="6">
    <source>
        <dbReference type="EMBL" id="KAG0021165.1"/>
    </source>
</evidence>
<evidence type="ECO:0000256" key="1">
    <source>
        <dbReference type="ARBA" id="ARBA00007374"/>
    </source>
</evidence>
<evidence type="ECO:0000256" key="2">
    <source>
        <dbReference type="ARBA" id="ARBA00022679"/>
    </source>
</evidence>
<dbReference type="InterPro" id="IPR005522">
    <property type="entry name" value="IPK"/>
</dbReference>
<dbReference type="GO" id="GO:0005634">
    <property type="term" value="C:nucleus"/>
    <property type="evidence" value="ECO:0007669"/>
    <property type="project" value="TreeGrafter"/>
</dbReference>
<dbReference type="AlphaFoldDB" id="A0A9P6N298"/>
<dbReference type="SUPFAM" id="SSF56104">
    <property type="entry name" value="SAICAR synthase-like"/>
    <property type="match status" value="1"/>
</dbReference>
<keyword evidence="2 4" id="KW-0808">Transferase</keyword>
<dbReference type="GO" id="GO:0032958">
    <property type="term" value="P:inositol phosphate biosynthetic process"/>
    <property type="evidence" value="ECO:0007669"/>
    <property type="project" value="InterPro"/>
</dbReference>
<dbReference type="PANTHER" id="PTHR12400">
    <property type="entry name" value="INOSITOL POLYPHOSPHATE KINASE"/>
    <property type="match status" value="1"/>
</dbReference>
<dbReference type="PANTHER" id="PTHR12400:SF103">
    <property type="entry name" value="INOSITOL POLYPHOSPHATE MULTIKINASE"/>
    <property type="match status" value="1"/>
</dbReference>
<dbReference type="EC" id="2.7.-.-" evidence="4"/>
<feature type="compositionally biased region" description="Acidic residues" evidence="5">
    <location>
        <begin position="316"/>
        <end position="335"/>
    </location>
</feature>
<keyword evidence="7" id="KW-1185">Reference proteome</keyword>
<dbReference type="EMBL" id="JAAAID010000175">
    <property type="protein sequence ID" value="KAG0021165.1"/>
    <property type="molecule type" value="Genomic_DNA"/>
</dbReference>
<dbReference type="GO" id="GO:0046854">
    <property type="term" value="P:phosphatidylinositol phosphate biosynthetic process"/>
    <property type="evidence" value="ECO:0007669"/>
    <property type="project" value="TreeGrafter"/>
</dbReference>
<keyword evidence="3 4" id="KW-0418">Kinase</keyword>
<dbReference type="Proteomes" id="UP000703661">
    <property type="component" value="Unassembled WGS sequence"/>
</dbReference>
<dbReference type="InterPro" id="IPR038286">
    <property type="entry name" value="IPK_sf"/>
</dbReference>
<dbReference type="GO" id="GO:0008440">
    <property type="term" value="F:inositol-1,4,5-trisphosphate 3-kinase activity"/>
    <property type="evidence" value="ECO:0007669"/>
    <property type="project" value="TreeGrafter"/>
</dbReference>
<evidence type="ECO:0000256" key="4">
    <source>
        <dbReference type="RuleBase" id="RU363090"/>
    </source>
</evidence>
<proteinExistence type="inferred from homology"/>
<accession>A0A9P6N298</accession>
<comment type="caution">
    <text evidence="6">The sequence shown here is derived from an EMBL/GenBank/DDBJ whole genome shotgun (WGS) entry which is preliminary data.</text>
</comment>
<evidence type="ECO:0000256" key="5">
    <source>
        <dbReference type="SAM" id="MobiDB-lite"/>
    </source>
</evidence>
<dbReference type="Gene3D" id="3.30.470.160">
    <property type="entry name" value="Inositol polyphosphate kinase"/>
    <property type="match status" value="1"/>
</dbReference>
<name>A0A9P6N298_9FUNG</name>
<comment type="similarity">
    <text evidence="1 4">Belongs to the inositol phosphokinase (IPK) family.</text>
</comment>
<dbReference type="GO" id="GO:0005737">
    <property type="term" value="C:cytoplasm"/>
    <property type="evidence" value="ECO:0007669"/>
    <property type="project" value="TreeGrafter"/>
</dbReference>
<dbReference type="Pfam" id="PF03770">
    <property type="entry name" value="IPK"/>
    <property type="match status" value="1"/>
</dbReference>
<evidence type="ECO:0000256" key="3">
    <source>
        <dbReference type="ARBA" id="ARBA00022777"/>
    </source>
</evidence>
<gene>
    <name evidence="6" type="ORF">BGZ80_002927</name>
</gene>
<protein>
    <recommendedName>
        <fullName evidence="4">Kinase</fullName>
        <ecNumber evidence="4">2.7.-.-</ecNumber>
    </recommendedName>
</protein>
<organism evidence="6 7">
    <name type="scientific">Entomortierella chlamydospora</name>
    <dbReference type="NCBI Taxonomy" id="101097"/>
    <lineage>
        <taxon>Eukaryota</taxon>
        <taxon>Fungi</taxon>
        <taxon>Fungi incertae sedis</taxon>
        <taxon>Mucoromycota</taxon>
        <taxon>Mortierellomycotina</taxon>
        <taxon>Mortierellomycetes</taxon>
        <taxon>Mortierellales</taxon>
        <taxon>Mortierellaceae</taxon>
        <taxon>Entomortierella</taxon>
    </lineage>
</organism>
<feature type="region of interest" description="Disordered" evidence="5">
    <location>
        <begin position="300"/>
        <end position="343"/>
    </location>
</feature>
<reference evidence="6" key="1">
    <citation type="journal article" date="2020" name="Fungal Divers.">
        <title>Resolving the Mortierellaceae phylogeny through synthesis of multi-gene phylogenetics and phylogenomics.</title>
        <authorList>
            <person name="Vandepol N."/>
            <person name="Liber J."/>
            <person name="Desiro A."/>
            <person name="Na H."/>
            <person name="Kennedy M."/>
            <person name="Barry K."/>
            <person name="Grigoriev I.V."/>
            <person name="Miller A.N."/>
            <person name="O'Donnell K."/>
            <person name="Stajich J.E."/>
            <person name="Bonito G."/>
        </authorList>
    </citation>
    <scope>NUCLEOTIDE SEQUENCE</scope>
    <source>
        <strain evidence="6">NRRL 2769</strain>
    </source>
</reference>